<dbReference type="Proteomes" id="UP000410984">
    <property type="component" value="Unassembled WGS sequence"/>
</dbReference>
<dbReference type="AlphaFoldDB" id="A0A509EFZ6"/>
<dbReference type="EMBL" id="CABFPH010000039">
    <property type="protein sequence ID" value="VUD72339.1"/>
    <property type="molecule type" value="Genomic_DNA"/>
</dbReference>
<name>A0A509EFZ6_9HYPH</name>
<proteinExistence type="predicted"/>
<evidence type="ECO:0000313" key="1">
    <source>
        <dbReference type="EMBL" id="VUD72339.1"/>
    </source>
</evidence>
<sequence length="65" mass="6893">MAEFPCDRQTACHILHAVLVLGWSQGKASHYFCVNGGTVSKIVRGLSHYGAVPVPFLSEAAPVPA</sequence>
<gene>
    <name evidence="1" type="ORF">MET9862_02934</name>
</gene>
<accession>A0A509EFZ6</accession>
<evidence type="ECO:0000313" key="2">
    <source>
        <dbReference type="Proteomes" id="UP000410984"/>
    </source>
</evidence>
<organism evidence="1 2">
    <name type="scientific">Methylobacterium symbioticum</name>
    <dbReference type="NCBI Taxonomy" id="2584084"/>
    <lineage>
        <taxon>Bacteria</taxon>
        <taxon>Pseudomonadati</taxon>
        <taxon>Pseudomonadota</taxon>
        <taxon>Alphaproteobacteria</taxon>
        <taxon>Hyphomicrobiales</taxon>
        <taxon>Methylobacteriaceae</taxon>
        <taxon>Methylobacterium</taxon>
    </lineage>
</organism>
<reference evidence="1 2" key="1">
    <citation type="submission" date="2019-06" db="EMBL/GenBank/DDBJ databases">
        <authorList>
            <person name="Rodrigo-Torres L."/>
            <person name="Arahal R. D."/>
            <person name="Lucena T."/>
        </authorList>
    </citation>
    <scope>NUCLEOTIDE SEQUENCE [LARGE SCALE GENOMIC DNA]</scope>
    <source>
        <strain evidence="1 2">SB0023/3</strain>
    </source>
</reference>
<protein>
    <submittedName>
        <fullName evidence="1">Uncharacterized protein</fullName>
    </submittedName>
</protein>
<keyword evidence="2" id="KW-1185">Reference proteome</keyword>